<dbReference type="Pfam" id="PF00534">
    <property type="entry name" value="Glycos_transf_1"/>
    <property type="match status" value="1"/>
</dbReference>
<reference evidence="2 3" key="2">
    <citation type="journal article" date="2015" name="Syst. Appl. Microbiol.">
        <title>Nitrincola nitratireducens sp. nov. isolated from a haloalkaline crater lake.</title>
        <authorList>
            <person name="Singh A."/>
            <person name="Vaidya B."/>
            <person name="Tanuku N.R."/>
            <person name="Pinnaka A.K."/>
        </authorList>
    </citation>
    <scope>NUCLEOTIDE SEQUENCE [LARGE SCALE GENOMIC DNA]</scope>
    <source>
        <strain evidence="2 3">AK23</strain>
    </source>
</reference>
<dbReference type="PANTHER" id="PTHR12526">
    <property type="entry name" value="GLYCOSYLTRANSFERASE"/>
    <property type="match status" value="1"/>
</dbReference>
<sequence length="359" mass="41212">MKKILLIHQSSELYGSDRSFLSVAQIVCNLNYDVSILVPEQGPLTEKLKLLNAKLIIYDFGVLRKSKLKQKPIHEIFKILKGYYWSINQSKKFDIVYINTIVNITFILPLFNKKLKKIIHVRELPSTKAIAFFRFLFFLSKPRLIYNSKAVRDAFKRTGDVVYNASSIDIIKSKPKRSGINILFVGRINDWKGADLLLDAIINLDHLSLISNLYIVGSPYSGQEENLERLLTNSKALKNCKFHYMGFLENPSYHFSISDIVVIPSKKPEPFGRVVIESIAYGNITVIADHGGMTEIIEDNYNGFKFTPNSVEDLKRVILFIIERFDSLDYIKKNAIRSYNANFTPNILEKNITNFLKSL</sequence>
<dbReference type="PATRIC" id="fig|1229521.3.peg.3964"/>
<keyword evidence="2" id="KW-0167">Capsid protein</keyword>
<dbReference type="CDD" id="cd03801">
    <property type="entry name" value="GT4_PimA-like"/>
    <property type="match status" value="1"/>
</dbReference>
<dbReference type="STRING" id="1229521.D791_03940"/>
<protein>
    <submittedName>
        <fullName evidence="2">Spore coat protein SA</fullName>
        <ecNumber evidence="2">2.4.-.-</ecNumber>
    </submittedName>
</protein>
<proteinExistence type="predicted"/>
<comment type="caution">
    <text evidence="2">The sequence shown here is derived from an EMBL/GenBank/DDBJ whole genome shotgun (WGS) entry which is preliminary data.</text>
</comment>
<evidence type="ECO:0000313" key="3">
    <source>
        <dbReference type="Proteomes" id="UP000019464"/>
    </source>
</evidence>
<dbReference type="GO" id="GO:1901135">
    <property type="term" value="P:carbohydrate derivative metabolic process"/>
    <property type="evidence" value="ECO:0007669"/>
    <property type="project" value="UniProtKB-ARBA"/>
</dbReference>
<dbReference type="OrthoDB" id="9815351at2"/>
<dbReference type="EC" id="2.4.-.-" evidence="2"/>
<gene>
    <name evidence="2" type="primary">cotSA_2</name>
    <name evidence="2" type="ORF">D791_03940</name>
</gene>
<reference evidence="3" key="1">
    <citation type="submission" date="2012-11" db="EMBL/GenBank/DDBJ databases">
        <authorList>
            <person name="Singh A."/>
            <person name="Pinnaka A.K."/>
            <person name="Vaidya B."/>
        </authorList>
    </citation>
    <scope>NUCLEOTIDE SEQUENCE [LARGE SCALE GENOMIC DNA]</scope>
    <source>
        <strain evidence="3">AK23</strain>
    </source>
</reference>
<dbReference type="AlphaFoldDB" id="W9UPL9"/>
<keyword evidence="3" id="KW-1185">Reference proteome</keyword>
<dbReference type="EMBL" id="AONB01000032">
    <property type="protein sequence ID" value="EXJ09153.1"/>
    <property type="molecule type" value="Genomic_DNA"/>
</dbReference>
<dbReference type="RefSeq" id="WP_036514665.1">
    <property type="nucleotide sequence ID" value="NZ_AONB01000032.1"/>
</dbReference>
<dbReference type="Proteomes" id="UP000019464">
    <property type="component" value="Unassembled WGS sequence"/>
</dbReference>
<evidence type="ECO:0000313" key="2">
    <source>
        <dbReference type="EMBL" id="EXJ09153.1"/>
    </source>
</evidence>
<accession>W9UPL9</accession>
<keyword evidence="2" id="KW-0328">Glycosyltransferase</keyword>
<dbReference type="Gene3D" id="3.40.50.2000">
    <property type="entry name" value="Glycogen Phosphorylase B"/>
    <property type="match status" value="2"/>
</dbReference>
<feature type="domain" description="Glycosyl transferase family 1" evidence="1">
    <location>
        <begin position="178"/>
        <end position="336"/>
    </location>
</feature>
<dbReference type="GO" id="GO:0016757">
    <property type="term" value="F:glycosyltransferase activity"/>
    <property type="evidence" value="ECO:0007669"/>
    <property type="project" value="UniProtKB-KW"/>
</dbReference>
<name>W9UPL9_9GAMM</name>
<keyword evidence="2" id="KW-0946">Virion</keyword>
<evidence type="ECO:0000259" key="1">
    <source>
        <dbReference type="Pfam" id="PF00534"/>
    </source>
</evidence>
<dbReference type="SUPFAM" id="SSF53756">
    <property type="entry name" value="UDP-Glycosyltransferase/glycogen phosphorylase"/>
    <property type="match status" value="1"/>
</dbReference>
<keyword evidence="2" id="KW-0808">Transferase</keyword>
<organism evidence="2 3">
    <name type="scientific">Nitrincola nitratireducens</name>
    <dbReference type="NCBI Taxonomy" id="1229521"/>
    <lineage>
        <taxon>Bacteria</taxon>
        <taxon>Pseudomonadati</taxon>
        <taxon>Pseudomonadota</taxon>
        <taxon>Gammaproteobacteria</taxon>
        <taxon>Oceanospirillales</taxon>
        <taxon>Oceanospirillaceae</taxon>
        <taxon>Nitrincola</taxon>
    </lineage>
</organism>
<dbReference type="InterPro" id="IPR001296">
    <property type="entry name" value="Glyco_trans_1"/>
</dbReference>